<sequence>MEGIKKNIFGILTNHEDFFSKSGHMNFSPFQVVILAAKCSFYRPRSCELGPNDNYSNFFPFFSLNKIFFKITLKSYLLVKMSQIFNIVDINKKSTNKWTCKLCGSKQSLKQVFFQGDSKECREKVQLLNQLSGRSEEAEKMRKVETSCVNENSYQIGDNFRSEQQSDDKPKSNNFFGFCKNSEHFVRDKN</sequence>
<organism evidence="2 3">
    <name type="scientific">Brachionus plicatilis</name>
    <name type="common">Marine rotifer</name>
    <name type="synonym">Brachionus muelleri</name>
    <dbReference type="NCBI Taxonomy" id="10195"/>
    <lineage>
        <taxon>Eukaryota</taxon>
        <taxon>Metazoa</taxon>
        <taxon>Spiralia</taxon>
        <taxon>Gnathifera</taxon>
        <taxon>Rotifera</taxon>
        <taxon>Eurotatoria</taxon>
        <taxon>Monogononta</taxon>
        <taxon>Pseudotrocha</taxon>
        <taxon>Ploima</taxon>
        <taxon>Brachionidae</taxon>
        <taxon>Brachionus</taxon>
    </lineage>
</organism>
<gene>
    <name evidence="2" type="ORF">BpHYR1_046254</name>
</gene>
<keyword evidence="3" id="KW-1185">Reference proteome</keyword>
<dbReference type="Pfam" id="PF15749">
    <property type="entry name" value="MRNIP"/>
    <property type="match status" value="1"/>
</dbReference>
<dbReference type="PANTHER" id="PTHR15863:SF2">
    <property type="entry name" value="MRN COMPLEX-INTERACTING PROTEIN"/>
    <property type="match status" value="1"/>
</dbReference>
<feature type="domain" description="MRN complex-interacting protein N-terminal" evidence="1">
    <location>
        <begin position="88"/>
        <end position="167"/>
    </location>
</feature>
<dbReference type="GO" id="GO:0003682">
    <property type="term" value="F:chromatin binding"/>
    <property type="evidence" value="ECO:0007669"/>
    <property type="project" value="TreeGrafter"/>
</dbReference>
<dbReference type="PANTHER" id="PTHR15863">
    <property type="entry name" value="MRN COMPLEX-INTERACTING PROTEIN"/>
    <property type="match status" value="1"/>
</dbReference>
<accession>A0A3M7S5G3</accession>
<comment type="caution">
    <text evidence="2">The sequence shown here is derived from an EMBL/GenBank/DDBJ whole genome shotgun (WGS) entry which is preliminary data.</text>
</comment>
<evidence type="ECO:0000259" key="1">
    <source>
        <dbReference type="Pfam" id="PF15749"/>
    </source>
</evidence>
<evidence type="ECO:0000313" key="2">
    <source>
        <dbReference type="EMBL" id="RNA30919.1"/>
    </source>
</evidence>
<protein>
    <recommendedName>
        <fullName evidence="1">MRN complex-interacting protein N-terminal domain-containing protein</fullName>
    </recommendedName>
</protein>
<dbReference type="Proteomes" id="UP000276133">
    <property type="component" value="Unassembled WGS sequence"/>
</dbReference>
<dbReference type="OrthoDB" id="5960226at2759"/>
<dbReference type="EMBL" id="REGN01002020">
    <property type="protein sequence ID" value="RNA30919.1"/>
    <property type="molecule type" value="Genomic_DNA"/>
</dbReference>
<reference evidence="2 3" key="1">
    <citation type="journal article" date="2018" name="Sci. Rep.">
        <title>Genomic signatures of local adaptation to the degree of environmental predictability in rotifers.</title>
        <authorList>
            <person name="Franch-Gras L."/>
            <person name="Hahn C."/>
            <person name="Garcia-Roger E.M."/>
            <person name="Carmona M.J."/>
            <person name="Serra M."/>
            <person name="Gomez A."/>
        </authorList>
    </citation>
    <scope>NUCLEOTIDE SEQUENCE [LARGE SCALE GENOMIC DNA]</scope>
    <source>
        <strain evidence="2">HYR1</strain>
    </source>
</reference>
<proteinExistence type="predicted"/>
<evidence type="ECO:0000313" key="3">
    <source>
        <dbReference type="Proteomes" id="UP000276133"/>
    </source>
</evidence>
<name>A0A3M7S5G3_BRAPC</name>
<dbReference type="GO" id="GO:0005634">
    <property type="term" value="C:nucleus"/>
    <property type="evidence" value="ECO:0007669"/>
    <property type="project" value="TreeGrafter"/>
</dbReference>
<dbReference type="GO" id="GO:0007095">
    <property type="term" value="P:mitotic G2 DNA damage checkpoint signaling"/>
    <property type="evidence" value="ECO:0007669"/>
    <property type="project" value="TreeGrafter"/>
</dbReference>
<dbReference type="InterPro" id="IPR032739">
    <property type="entry name" value="MRNIP"/>
</dbReference>
<dbReference type="AlphaFoldDB" id="A0A3M7S5G3"/>
<dbReference type="InterPro" id="IPR049472">
    <property type="entry name" value="MRNIP_N"/>
</dbReference>